<dbReference type="PANTHER" id="PTHR33867">
    <property type="entry name" value="RIBOSOME MATURATION FACTOR RIMP"/>
    <property type="match status" value="1"/>
</dbReference>
<dbReference type="Proteomes" id="UP001501138">
    <property type="component" value="Unassembled WGS sequence"/>
</dbReference>
<feature type="domain" description="Ribosome maturation factor RimP N-terminal" evidence="5">
    <location>
        <begin position="17"/>
        <end position="91"/>
    </location>
</feature>
<evidence type="ECO:0000256" key="2">
    <source>
        <dbReference type="ARBA" id="ARBA00022517"/>
    </source>
</evidence>
<protein>
    <recommendedName>
        <fullName evidence="3">Ribosome maturation factor RimP</fullName>
    </recommendedName>
</protein>
<evidence type="ECO:0000259" key="5">
    <source>
        <dbReference type="Pfam" id="PF02576"/>
    </source>
</evidence>
<proteinExistence type="inferred from homology"/>
<dbReference type="SUPFAM" id="SSF75420">
    <property type="entry name" value="YhbC-like, N-terminal domain"/>
    <property type="match status" value="1"/>
</dbReference>
<dbReference type="HAMAP" id="MF_01077">
    <property type="entry name" value="RimP"/>
    <property type="match status" value="1"/>
</dbReference>
<name>A0ABP4VLH0_9MICO</name>
<keyword evidence="1 3" id="KW-0963">Cytoplasm</keyword>
<dbReference type="RefSeq" id="WP_344248732.1">
    <property type="nucleotide sequence ID" value="NZ_BAAAPM010000004.1"/>
</dbReference>
<evidence type="ECO:0000313" key="6">
    <source>
        <dbReference type="EMBL" id="GAA1727964.1"/>
    </source>
</evidence>
<evidence type="ECO:0000256" key="1">
    <source>
        <dbReference type="ARBA" id="ARBA00022490"/>
    </source>
</evidence>
<dbReference type="EMBL" id="BAAAPM010000004">
    <property type="protein sequence ID" value="GAA1727964.1"/>
    <property type="molecule type" value="Genomic_DNA"/>
</dbReference>
<sequence length="200" mass="20700">MATQHGRTTAEAVRAVVAPVVDGAGLFLEDVAVTRAGSRSVVRVTVDLPEDAVGSLDSDTLGDTSRALSAALDERDVVNGAYTLEVSTPGTSRPLTEVRHFRRARTRLVTLRLHDGATVSGRLVDVADGAADGGTDAASDALLVLDDGSRVRVADVRKGKVEVELKRLDADEGDGPGGADDPTAGETTDDTTGSARHEEG</sequence>
<evidence type="ECO:0000313" key="7">
    <source>
        <dbReference type="Proteomes" id="UP001501138"/>
    </source>
</evidence>
<dbReference type="InterPro" id="IPR028989">
    <property type="entry name" value="RimP_N"/>
</dbReference>
<gene>
    <name evidence="3" type="primary">rimP</name>
    <name evidence="6" type="ORF">GCM10009809_24570</name>
</gene>
<evidence type="ECO:0000256" key="4">
    <source>
        <dbReference type="SAM" id="MobiDB-lite"/>
    </source>
</evidence>
<dbReference type="InterPro" id="IPR003728">
    <property type="entry name" value="Ribosome_maturation_RimP"/>
</dbReference>
<comment type="caution">
    <text evidence="6">The sequence shown here is derived from an EMBL/GenBank/DDBJ whole genome shotgun (WGS) entry which is preliminary data.</text>
</comment>
<organism evidence="6 7">
    <name type="scientific">Isoptericola hypogeus</name>
    <dbReference type="NCBI Taxonomy" id="300179"/>
    <lineage>
        <taxon>Bacteria</taxon>
        <taxon>Bacillati</taxon>
        <taxon>Actinomycetota</taxon>
        <taxon>Actinomycetes</taxon>
        <taxon>Micrococcales</taxon>
        <taxon>Promicromonosporaceae</taxon>
        <taxon>Isoptericola</taxon>
    </lineage>
</organism>
<dbReference type="Pfam" id="PF02576">
    <property type="entry name" value="RimP_N"/>
    <property type="match status" value="1"/>
</dbReference>
<comment type="similarity">
    <text evidence="3">Belongs to the RimP family.</text>
</comment>
<keyword evidence="2 3" id="KW-0690">Ribosome biogenesis</keyword>
<accession>A0ABP4VLH0</accession>
<feature type="region of interest" description="Disordered" evidence="4">
    <location>
        <begin position="165"/>
        <end position="200"/>
    </location>
</feature>
<evidence type="ECO:0000256" key="3">
    <source>
        <dbReference type="HAMAP-Rule" id="MF_01077"/>
    </source>
</evidence>
<reference evidence="7" key="1">
    <citation type="journal article" date="2019" name="Int. J. Syst. Evol. Microbiol.">
        <title>The Global Catalogue of Microorganisms (GCM) 10K type strain sequencing project: providing services to taxonomists for standard genome sequencing and annotation.</title>
        <authorList>
            <consortium name="The Broad Institute Genomics Platform"/>
            <consortium name="The Broad Institute Genome Sequencing Center for Infectious Disease"/>
            <person name="Wu L."/>
            <person name="Ma J."/>
        </authorList>
    </citation>
    <scope>NUCLEOTIDE SEQUENCE [LARGE SCALE GENOMIC DNA]</scope>
    <source>
        <strain evidence="7">JCM 15589</strain>
    </source>
</reference>
<keyword evidence="7" id="KW-1185">Reference proteome</keyword>
<dbReference type="InterPro" id="IPR035956">
    <property type="entry name" value="RimP_N_sf"/>
</dbReference>
<dbReference type="PANTHER" id="PTHR33867:SF1">
    <property type="entry name" value="RIBOSOME MATURATION FACTOR RIMP"/>
    <property type="match status" value="1"/>
</dbReference>
<dbReference type="Gene3D" id="3.30.300.70">
    <property type="entry name" value="RimP-like superfamily, N-terminal"/>
    <property type="match status" value="1"/>
</dbReference>
<comment type="subcellular location">
    <subcellularLocation>
        <location evidence="3">Cytoplasm</location>
    </subcellularLocation>
</comment>
<comment type="function">
    <text evidence="3">Required for maturation of 30S ribosomal subunits.</text>
</comment>